<evidence type="ECO:0000313" key="2">
    <source>
        <dbReference type="Proteomes" id="UP000008881"/>
    </source>
</evidence>
<dbReference type="EMBL" id="CP002824">
    <property type="protein sequence ID" value="AEG99699.1"/>
    <property type="molecule type" value="Genomic_DNA"/>
</dbReference>
<dbReference type="HOGENOM" id="CLU_3364724_0_0_6"/>
<gene>
    <name evidence="1" type="ordered locus">EAE_24030</name>
</gene>
<evidence type="ECO:0000313" key="1">
    <source>
        <dbReference type="EMBL" id="AEG99699.1"/>
    </source>
</evidence>
<proteinExistence type="predicted"/>
<organism evidence="1 2">
    <name type="scientific">Klebsiella aerogenes (strain ATCC 13048 / DSM 30053 / CCUG 1429 / JCM 1235 / KCTC 2190 / NBRC 13534 / NCIMB 10102 / NCTC 10006 / CDC 819-56)</name>
    <name type="common">Enterobacter aerogenes</name>
    <dbReference type="NCBI Taxonomy" id="1028307"/>
    <lineage>
        <taxon>Bacteria</taxon>
        <taxon>Pseudomonadati</taxon>
        <taxon>Pseudomonadota</taxon>
        <taxon>Gammaproteobacteria</taxon>
        <taxon>Enterobacterales</taxon>
        <taxon>Enterobacteriaceae</taxon>
        <taxon>Klebsiella/Raoultella group</taxon>
        <taxon>Klebsiella</taxon>
    </lineage>
</organism>
<reference evidence="1 2" key="1">
    <citation type="journal article" date="2012" name="J. Bacteriol.">
        <title>Complete genome sequence of Enterobacter aerogenes KCTC 2190.</title>
        <authorList>
            <person name="Shin S.H."/>
            <person name="Kim S."/>
            <person name="Kim J.Y."/>
            <person name="Lee S."/>
            <person name="Um Y."/>
            <person name="Oh M.K."/>
            <person name="Kim Y.R."/>
            <person name="Lee J."/>
            <person name="Yang K.S."/>
        </authorList>
    </citation>
    <scope>NUCLEOTIDE SEQUENCE [LARGE SCALE GENOMIC DNA]</scope>
    <source>
        <strain evidence="1 2">KCTC 2190</strain>
    </source>
</reference>
<dbReference type="Proteomes" id="UP000008881">
    <property type="component" value="Chromosome"/>
</dbReference>
<dbReference type="AlphaFoldDB" id="A0A0H3G3J6"/>
<dbReference type="PATRIC" id="fig|1028307.3.peg.4762"/>
<name>A0A0H3G3J6_KLEAK</name>
<accession>A0A0H3G3J6</accession>
<dbReference type="KEGG" id="eae:EAE_24030"/>
<protein>
    <submittedName>
        <fullName evidence="1">Uncharacterized protein</fullName>
    </submittedName>
</protein>
<sequence>MARKIKKAFQIMSFSKMLKPMAHFTISFSKNVRYL</sequence>
<keyword evidence="2" id="KW-1185">Reference proteome</keyword>